<sequence>MESNHDSAIAKWLKGDEGRYDAYNANTWHRLNADWHESVQGADDNFNITEHAFRKFGLADDVQFSPVSGSIVVSEVEHGLHGDLGIGGSRGSPLQYRRFGRRVTSAHTHSPRISDGSFVAGVSAKLFQGYNVGPTTWANAHVVLYPNGARAMILMSADGRYRAEGRPVRLAA</sequence>
<proteinExistence type="predicted"/>
<reference evidence="2" key="1">
    <citation type="journal article" date="2020" name="Mol. Plant Microbe">
        <title>Rhizobial microsymbionts of the narrowly endemic Oxytropis species growing in Kamchatka are characterized by significant genetic diversity and possess a set of genes that are associated with T3SS and T6SS secretion systems and can affect the development of symbiosis.</title>
        <authorList>
            <person name="Safronova V."/>
            <person name="Guro P."/>
            <person name="Sazanova A."/>
            <person name="Kuznetsova I."/>
            <person name="Belimov A."/>
            <person name="Yakubov V."/>
            <person name="Chirak E."/>
            <person name="Afonin A."/>
            <person name="Gogolev Y."/>
            <person name="Andronov E."/>
            <person name="Tikhonovich I."/>
        </authorList>
    </citation>
    <scope>NUCLEOTIDE SEQUENCE [LARGE SCALE GENOMIC DNA]</scope>
    <source>
        <strain evidence="2">RCAM0610</strain>
    </source>
</reference>
<organism evidence="1 2">
    <name type="scientific">Rhizobium leguminosarum bv. viciae</name>
    <dbReference type="NCBI Taxonomy" id="387"/>
    <lineage>
        <taxon>Bacteria</taxon>
        <taxon>Pseudomonadati</taxon>
        <taxon>Pseudomonadota</taxon>
        <taxon>Alphaproteobacteria</taxon>
        <taxon>Hyphomicrobiales</taxon>
        <taxon>Rhizobiaceae</taxon>
        <taxon>Rhizobium/Agrobacterium group</taxon>
        <taxon>Rhizobium</taxon>
    </lineage>
</organism>
<evidence type="ECO:0000313" key="2">
    <source>
        <dbReference type="Proteomes" id="UP000515518"/>
    </source>
</evidence>
<evidence type="ECO:0000313" key="1">
    <source>
        <dbReference type="EMBL" id="QND41815.1"/>
    </source>
</evidence>
<name>A0A7G6RHT3_RHILV</name>
<accession>A0A7G6RHT3</accession>
<dbReference type="Proteomes" id="UP000515518">
    <property type="component" value="Chromosome"/>
</dbReference>
<gene>
    <name evidence="1" type="ORF">HB770_04035</name>
</gene>
<dbReference type="EMBL" id="CP050549">
    <property type="protein sequence ID" value="QND41815.1"/>
    <property type="molecule type" value="Genomic_DNA"/>
</dbReference>
<protein>
    <submittedName>
        <fullName evidence="1">Uncharacterized protein</fullName>
    </submittedName>
</protein>
<dbReference type="AlphaFoldDB" id="A0A7G6RHT3"/>